<dbReference type="AlphaFoldDB" id="A0A644V2D2"/>
<organism evidence="1">
    <name type="scientific">bioreactor metagenome</name>
    <dbReference type="NCBI Taxonomy" id="1076179"/>
    <lineage>
        <taxon>unclassified sequences</taxon>
        <taxon>metagenomes</taxon>
        <taxon>ecological metagenomes</taxon>
    </lineage>
</organism>
<comment type="caution">
    <text evidence="1">The sequence shown here is derived from an EMBL/GenBank/DDBJ whole genome shotgun (WGS) entry which is preliminary data.</text>
</comment>
<protein>
    <submittedName>
        <fullName evidence="1">Uncharacterized protein</fullName>
    </submittedName>
</protein>
<accession>A0A644V2D2</accession>
<name>A0A644V2D2_9ZZZZ</name>
<dbReference type="EMBL" id="VSSQ01000206">
    <property type="protein sequence ID" value="MPL85489.1"/>
    <property type="molecule type" value="Genomic_DNA"/>
</dbReference>
<sequence length="115" mass="12967">MRNSTLRDSWGQCNLNLDLGLPVAPHRQAVGLAIHVNLHRPFTRGHRSGEPVGIERETSVLWKKLLTIRWQEIVSRNDISEELGLVIDELESLIGSMTVTEPGRRSIMRGSFDVV</sequence>
<gene>
    <name evidence="1" type="ORF">SDC9_31458</name>
</gene>
<evidence type="ECO:0000313" key="1">
    <source>
        <dbReference type="EMBL" id="MPL85489.1"/>
    </source>
</evidence>
<reference evidence="1" key="1">
    <citation type="submission" date="2019-08" db="EMBL/GenBank/DDBJ databases">
        <authorList>
            <person name="Kucharzyk K."/>
            <person name="Murdoch R.W."/>
            <person name="Higgins S."/>
            <person name="Loffler F."/>
        </authorList>
    </citation>
    <scope>NUCLEOTIDE SEQUENCE</scope>
</reference>
<proteinExistence type="predicted"/>